<feature type="transmembrane region" description="Helical" evidence="6">
    <location>
        <begin position="106"/>
        <end position="128"/>
    </location>
</feature>
<feature type="transmembrane region" description="Helical" evidence="6">
    <location>
        <begin position="135"/>
        <end position="152"/>
    </location>
</feature>
<evidence type="ECO:0008006" key="9">
    <source>
        <dbReference type="Google" id="ProtNLM"/>
    </source>
</evidence>
<dbReference type="PANTHER" id="PTHR31123">
    <property type="entry name" value="ACCUMULATION OF DYADS PROTEIN 2-RELATED"/>
    <property type="match status" value="1"/>
</dbReference>
<dbReference type="InterPro" id="IPR051633">
    <property type="entry name" value="AceTr"/>
</dbReference>
<dbReference type="PROSITE" id="PS01114">
    <property type="entry name" value="GPR1_FUN34_YAAH"/>
    <property type="match status" value="1"/>
</dbReference>
<comment type="similarity">
    <text evidence="2">Belongs to the acetate uptake transporter (AceTr) (TC 2.A.96) family.</text>
</comment>
<dbReference type="STRING" id="984486.A0A1E3QLU0"/>
<sequence length="267" mass="28962">MYVIGSNDTNDIEKNAGTSVIESPVLTKIQTSDCGKFVKLGDHHFDKEEFTKALLPNGGDFRVGTYSQPERKFGNPAPLGLASFAICLFTLSLVNLSARGVTSPSALVGAFIFVAGLLEILAGMWCLIVENTFGGTVFSCFGGFWCSYAFILIKPLALTEAYATPEALENAIGLYLCGWTIFGFCAWILTFKSTWAFFITFIFVWTTYLCLALGNLLHSAAWTKAGGICGFLCSMGAFYNMFAGMSNKQNSYVTCKPLFMPGAVIPV</sequence>
<dbReference type="GeneID" id="30149759"/>
<dbReference type="Proteomes" id="UP000094336">
    <property type="component" value="Unassembled WGS sequence"/>
</dbReference>
<evidence type="ECO:0000256" key="4">
    <source>
        <dbReference type="ARBA" id="ARBA00022989"/>
    </source>
</evidence>
<keyword evidence="8" id="KW-1185">Reference proteome</keyword>
<keyword evidence="4 6" id="KW-1133">Transmembrane helix</keyword>
<feature type="transmembrane region" description="Helical" evidence="6">
    <location>
        <begin position="172"/>
        <end position="189"/>
    </location>
</feature>
<dbReference type="GO" id="GO:0015123">
    <property type="term" value="F:acetate transmembrane transporter activity"/>
    <property type="evidence" value="ECO:0007669"/>
    <property type="project" value="TreeGrafter"/>
</dbReference>
<protein>
    <recommendedName>
        <fullName evidence="9">Ammonia transport outward protein 2</fullName>
    </recommendedName>
</protein>
<accession>A0A1E3QLU0</accession>
<dbReference type="GO" id="GO:0005886">
    <property type="term" value="C:plasma membrane"/>
    <property type="evidence" value="ECO:0007669"/>
    <property type="project" value="TreeGrafter"/>
</dbReference>
<evidence type="ECO:0000256" key="1">
    <source>
        <dbReference type="ARBA" id="ARBA00004141"/>
    </source>
</evidence>
<keyword evidence="3 6" id="KW-0812">Transmembrane</keyword>
<evidence type="ECO:0000313" key="8">
    <source>
        <dbReference type="Proteomes" id="UP000094336"/>
    </source>
</evidence>
<evidence type="ECO:0000256" key="3">
    <source>
        <dbReference type="ARBA" id="ARBA00022692"/>
    </source>
</evidence>
<evidence type="ECO:0000256" key="2">
    <source>
        <dbReference type="ARBA" id="ARBA00005587"/>
    </source>
</evidence>
<evidence type="ECO:0000256" key="5">
    <source>
        <dbReference type="ARBA" id="ARBA00023136"/>
    </source>
</evidence>
<dbReference type="RefSeq" id="XP_018983994.1">
    <property type="nucleotide sequence ID" value="XM_019131906.1"/>
</dbReference>
<comment type="subcellular location">
    <subcellularLocation>
        <location evidence="1">Membrane</location>
        <topology evidence="1">Multi-pass membrane protein</topology>
    </subcellularLocation>
</comment>
<dbReference type="PANTHER" id="PTHR31123:SF1">
    <property type="entry name" value="ACCUMULATION OF DYADS PROTEIN 2-RELATED"/>
    <property type="match status" value="1"/>
</dbReference>
<gene>
    <name evidence="7" type="ORF">BABINDRAFT_39082</name>
</gene>
<evidence type="ECO:0000256" key="6">
    <source>
        <dbReference type="SAM" id="Phobius"/>
    </source>
</evidence>
<organism evidence="7 8">
    <name type="scientific">Babjeviella inositovora NRRL Y-12698</name>
    <dbReference type="NCBI Taxonomy" id="984486"/>
    <lineage>
        <taxon>Eukaryota</taxon>
        <taxon>Fungi</taxon>
        <taxon>Dikarya</taxon>
        <taxon>Ascomycota</taxon>
        <taxon>Saccharomycotina</taxon>
        <taxon>Pichiomycetes</taxon>
        <taxon>Serinales incertae sedis</taxon>
        <taxon>Babjeviella</taxon>
    </lineage>
</organism>
<dbReference type="Pfam" id="PF01184">
    <property type="entry name" value="Gpr1_Fun34_YaaH"/>
    <property type="match status" value="1"/>
</dbReference>
<keyword evidence="5 6" id="KW-0472">Membrane</keyword>
<dbReference type="EMBL" id="KV454434">
    <property type="protein sequence ID" value="ODQ78666.1"/>
    <property type="molecule type" value="Genomic_DNA"/>
</dbReference>
<dbReference type="NCBIfam" id="NF038013">
    <property type="entry name" value="AceTr_1"/>
    <property type="match status" value="1"/>
</dbReference>
<feature type="transmembrane region" description="Helical" evidence="6">
    <location>
        <begin position="77"/>
        <end position="94"/>
    </location>
</feature>
<dbReference type="InterPro" id="IPR047622">
    <property type="entry name" value="GPR1_FUN34_YAAH"/>
</dbReference>
<dbReference type="InterPro" id="IPR000791">
    <property type="entry name" value="Gpr1/Fun34/SatP-like"/>
</dbReference>
<feature type="transmembrane region" description="Helical" evidence="6">
    <location>
        <begin position="222"/>
        <end position="242"/>
    </location>
</feature>
<name>A0A1E3QLU0_9ASCO</name>
<feature type="transmembrane region" description="Helical" evidence="6">
    <location>
        <begin position="196"/>
        <end position="216"/>
    </location>
</feature>
<evidence type="ECO:0000313" key="7">
    <source>
        <dbReference type="EMBL" id="ODQ78666.1"/>
    </source>
</evidence>
<proteinExistence type="inferred from homology"/>
<dbReference type="AlphaFoldDB" id="A0A1E3QLU0"/>
<reference evidence="8" key="1">
    <citation type="submission" date="2016-05" db="EMBL/GenBank/DDBJ databases">
        <title>Comparative genomics of biotechnologically important yeasts.</title>
        <authorList>
            <consortium name="DOE Joint Genome Institute"/>
            <person name="Riley R."/>
            <person name="Haridas S."/>
            <person name="Wolfe K.H."/>
            <person name="Lopes M.R."/>
            <person name="Hittinger C.T."/>
            <person name="Goker M."/>
            <person name="Salamov A."/>
            <person name="Wisecaver J."/>
            <person name="Long T.M."/>
            <person name="Aerts A.L."/>
            <person name="Barry K."/>
            <person name="Choi C."/>
            <person name="Clum A."/>
            <person name="Coughlan A.Y."/>
            <person name="Deshpande S."/>
            <person name="Douglass A.P."/>
            <person name="Hanson S.J."/>
            <person name="Klenk H.-P."/>
            <person name="Labutti K."/>
            <person name="Lapidus A."/>
            <person name="Lindquist E."/>
            <person name="Lipzen A."/>
            <person name="Meier-Kolthoff J.P."/>
            <person name="Ohm R.A."/>
            <person name="Otillar R.P."/>
            <person name="Pangilinan J."/>
            <person name="Peng Y."/>
            <person name="Rokas A."/>
            <person name="Rosa C.A."/>
            <person name="Scheuner C."/>
            <person name="Sibirny A.A."/>
            <person name="Slot J.C."/>
            <person name="Stielow J.B."/>
            <person name="Sun H."/>
            <person name="Kurtzman C.P."/>
            <person name="Blackwell M."/>
            <person name="Grigoriev I.V."/>
            <person name="Jeffries T.W."/>
        </authorList>
    </citation>
    <scope>NUCLEOTIDE SEQUENCE [LARGE SCALE GENOMIC DNA]</scope>
    <source>
        <strain evidence="8">NRRL Y-12698</strain>
    </source>
</reference>
<dbReference type="OrthoDB" id="3648309at2759"/>